<dbReference type="GeneID" id="9798892"/>
<dbReference type="AlphaFoldDB" id="E3MRW1"/>
<dbReference type="Proteomes" id="UP000008281">
    <property type="component" value="Unassembled WGS sequence"/>
</dbReference>
<dbReference type="EMBL" id="DS268470">
    <property type="protein sequence ID" value="EFP08001.1"/>
    <property type="molecule type" value="Genomic_DNA"/>
</dbReference>
<dbReference type="PANTHER" id="PTHR35375">
    <property type="entry name" value="NEMATODE SPECIFIC PEPTIDE FAMILY, GROUP D"/>
    <property type="match status" value="1"/>
</dbReference>
<protein>
    <submittedName>
        <fullName evidence="2">Uncharacterized protein</fullName>
    </submittedName>
</protein>
<dbReference type="Pfam" id="PF05611">
    <property type="entry name" value="DUF780"/>
    <property type="match status" value="1"/>
</dbReference>
<evidence type="ECO:0000313" key="3">
    <source>
        <dbReference type="Proteomes" id="UP000008281"/>
    </source>
</evidence>
<evidence type="ECO:0000313" key="2">
    <source>
        <dbReference type="EMBL" id="EFP08001.1"/>
    </source>
</evidence>
<sequence>MADNSAYMSAGGCSFGYMGSKTSSSGYAREEYASGGSGGEACINQNQRSGRNTNPGQQVFKSRIDKSCYLEP</sequence>
<evidence type="ECO:0000256" key="1">
    <source>
        <dbReference type="SAM" id="MobiDB-lite"/>
    </source>
</evidence>
<gene>
    <name evidence="2" type="ORF">CRE_14822</name>
</gene>
<dbReference type="CTD" id="9798892"/>
<organism evidence="3">
    <name type="scientific">Caenorhabditis remanei</name>
    <name type="common">Caenorhabditis vulgaris</name>
    <dbReference type="NCBI Taxonomy" id="31234"/>
    <lineage>
        <taxon>Eukaryota</taxon>
        <taxon>Metazoa</taxon>
        <taxon>Ecdysozoa</taxon>
        <taxon>Nematoda</taxon>
        <taxon>Chromadorea</taxon>
        <taxon>Rhabditida</taxon>
        <taxon>Rhabditina</taxon>
        <taxon>Rhabditomorpha</taxon>
        <taxon>Rhabditoidea</taxon>
        <taxon>Rhabditidae</taxon>
        <taxon>Peloderinae</taxon>
        <taxon>Caenorhabditis</taxon>
    </lineage>
</organism>
<dbReference type="RefSeq" id="XP_003101120.2">
    <property type="nucleotide sequence ID" value="XM_003101072.2"/>
</dbReference>
<reference evidence="2" key="1">
    <citation type="submission" date="2007-07" db="EMBL/GenBank/DDBJ databases">
        <title>PCAP assembly of the Caenorhabditis remanei genome.</title>
        <authorList>
            <consortium name="The Caenorhabditis remanei Sequencing Consortium"/>
            <person name="Wilson R.K."/>
        </authorList>
    </citation>
    <scope>NUCLEOTIDE SEQUENCE [LARGE SCALE GENOMIC DNA]</scope>
    <source>
        <strain evidence="2">PB4641</strain>
    </source>
</reference>
<feature type="compositionally biased region" description="Polar residues" evidence="1">
    <location>
        <begin position="43"/>
        <end position="58"/>
    </location>
</feature>
<dbReference type="HOGENOM" id="CLU_2690006_0_0_1"/>
<name>E3MRW1_CAERE</name>
<dbReference type="InParanoid" id="E3MRW1"/>
<dbReference type="KEGG" id="crq:GCK72_025061"/>
<feature type="region of interest" description="Disordered" evidence="1">
    <location>
        <begin position="22"/>
        <end position="58"/>
    </location>
</feature>
<keyword evidence="3" id="KW-1185">Reference proteome</keyword>
<dbReference type="eggNOG" id="ENOG502SGTM">
    <property type="taxonomic scope" value="Eukaryota"/>
</dbReference>
<dbReference type="PANTHER" id="PTHR35375:SF2">
    <property type="entry name" value="NEMATODE SPECIFIC PEPTIDE FAMILY, GROUP D"/>
    <property type="match status" value="1"/>
</dbReference>
<proteinExistence type="predicted"/>
<accession>E3MRW1</accession>
<dbReference type="InterPro" id="IPR008498">
    <property type="entry name" value="DUF780_CAE_spp"/>
</dbReference>